<evidence type="ECO:0000313" key="3">
    <source>
        <dbReference type="EMBL" id="POH61915.1"/>
    </source>
</evidence>
<evidence type="ECO:0000256" key="2">
    <source>
        <dbReference type="SAM" id="Phobius"/>
    </source>
</evidence>
<feature type="transmembrane region" description="Helical" evidence="2">
    <location>
        <begin position="52"/>
        <end position="75"/>
    </location>
</feature>
<dbReference type="RefSeq" id="WP_103432027.1">
    <property type="nucleotide sequence ID" value="NZ_PPXF01000058.1"/>
</dbReference>
<accession>A0A2S3Z8N1</accession>
<organism evidence="3 4">
    <name type="scientific">Cryobacterium zongtaii</name>
    <dbReference type="NCBI Taxonomy" id="1259217"/>
    <lineage>
        <taxon>Bacteria</taxon>
        <taxon>Bacillati</taxon>
        <taxon>Actinomycetota</taxon>
        <taxon>Actinomycetes</taxon>
        <taxon>Micrococcales</taxon>
        <taxon>Microbacteriaceae</taxon>
        <taxon>Cryobacterium</taxon>
    </lineage>
</organism>
<comment type="caution">
    <text evidence="3">The sequence shown here is derived from an EMBL/GenBank/DDBJ whole genome shotgun (WGS) entry which is preliminary data.</text>
</comment>
<keyword evidence="2" id="KW-0472">Membrane</keyword>
<keyword evidence="2" id="KW-1133">Transmembrane helix</keyword>
<feature type="region of interest" description="Disordered" evidence="1">
    <location>
        <begin position="1"/>
        <end position="25"/>
    </location>
</feature>
<dbReference type="EMBL" id="PPXF01000058">
    <property type="protein sequence ID" value="POH61915.1"/>
    <property type="molecule type" value="Genomic_DNA"/>
</dbReference>
<protein>
    <submittedName>
        <fullName evidence="3">Uncharacterized protein</fullName>
    </submittedName>
</protein>
<evidence type="ECO:0000256" key="1">
    <source>
        <dbReference type="SAM" id="MobiDB-lite"/>
    </source>
</evidence>
<dbReference type="Proteomes" id="UP000237104">
    <property type="component" value="Unassembled WGS sequence"/>
</dbReference>
<gene>
    <name evidence="3" type="ORF">C3B59_15195</name>
</gene>
<sequence length="76" mass="8292">MTPIKDDDRPTEEPTVPELLQPGEPPFQALFPNLDRVSRSSWRKGSVSRRRIGRATGLLVGVIVVIGTLVVGSVIL</sequence>
<dbReference type="AlphaFoldDB" id="A0A2S3Z8N1"/>
<dbReference type="OrthoDB" id="5121165at2"/>
<keyword evidence="2" id="KW-0812">Transmembrane</keyword>
<name>A0A2S3Z8N1_9MICO</name>
<feature type="compositionally biased region" description="Basic and acidic residues" evidence="1">
    <location>
        <begin position="1"/>
        <end position="12"/>
    </location>
</feature>
<reference evidence="3 4" key="1">
    <citation type="submission" date="2018-01" db="EMBL/GenBank/DDBJ databases">
        <title>Cryobacterium sp. nov., from glaciers in China.</title>
        <authorList>
            <person name="Liu Q."/>
            <person name="Xin Y.-H."/>
        </authorList>
    </citation>
    <scope>NUCLEOTIDE SEQUENCE [LARGE SCALE GENOMIC DNA]</scope>
    <source>
        <strain evidence="3 4">TMB1-8</strain>
    </source>
</reference>
<proteinExistence type="predicted"/>
<evidence type="ECO:0000313" key="4">
    <source>
        <dbReference type="Proteomes" id="UP000237104"/>
    </source>
</evidence>